<keyword evidence="2" id="KW-1185">Reference proteome</keyword>
<evidence type="ECO:0000313" key="2">
    <source>
        <dbReference type="Proteomes" id="UP001234297"/>
    </source>
</evidence>
<sequence>MGSLVMIPLLTLPSRLLGNLLTILWMLWSTGLLLLWLRRCGSNLPNWLSGDRSSRTCWKLKQLRLLLAKWAISSQCPRSPQSEHAPG</sequence>
<proteinExistence type="predicted"/>
<organism evidence="1 2">
    <name type="scientific">Persea americana</name>
    <name type="common">Avocado</name>
    <dbReference type="NCBI Taxonomy" id="3435"/>
    <lineage>
        <taxon>Eukaryota</taxon>
        <taxon>Viridiplantae</taxon>
        <taxon>Streptophyta</taxon>
        <taxon>Embryophyta</taxon>
        <taxon>Tracheophyta</taxon>
        <taxon>Spermatophyta</taxon>
        <taxon>Magnoliopsida</taxon>
        <taxon>Magnoliidae</taxon>
        <taxon>Laurales</taxon>
        <taxon>Lauraceae</taxon>
        <taxon>Persea</taxon>
    </lineage>
</organism>
<evidence type="ECO:0000313" key="1">
    <source>
        <dbReference type="EMBL" id="KAJ8629788.1"/>
    </source>
</evidence>
<name>A0ACC2L9R6_PERAE</name>
<dbReference type="Proteomes" id="UP001234297">
    <property type="component" value="Chromosome 7"/>
</dbReference>
<reference evidence="1 2" key="1">
    <citation type="journal article" date="2022" name="Hortic Res">
        <title>A haplotype resolved chromosomal level avocado genome allows analysis of novel avocado genes.</title>
        <authorList>
            <person name="Nath O."/>
            <person name="Fletcher S.J."/>
            <person name="Hayward A."/>
            <person name="Shaw L.M."/>
            <person name="Masouleh A.K."/>
            <person name="Furtado A."/>
            <person name="Henry R.J."/>
            <person name="Mitter N."/>
        </authorList>
    </citation>
    <scope>NUCLEOTIDE SEQUENCE [LARGE SCALE GENOMIC DNA]</scope>
    <source>
        <strain evidence="2">cv. Hass</strain>
    </source>
</reference>
<comment type="caution">
    <text evidence="1">The sequence shown here is derived from an EMBL/GenBank/DDBJ whole genome shotgun (WGS) entry which is preliminary data.</text>
</comment>
<dbReference type="EMBL" id="CM056815">
    <property type="protein sequence ID" value="KAJ8629788.1"/>
    <property type="molecule type" value="Genomic_DNA"/>
</dbReference>
<accession>A0ACC2L9R6</accession>
<gene>
    <name evidence="1" type="ORF">MRB53_023111</name>
</gene>
<protein>
    <submittedName>
        <fullName evidence="1">Uncharacterized protein</fullName>
    </submittedName>
</protein>